<reference evidence="16 17" key="1">
    <citation type="submission" date="2018-01" db="EMBL/GenBank/DDBJ databases">
        <title>Draft genome of the type strain Pseudomonas oceani DSM 100277 isolated from the deep water in Okinawa trough, northwestern Pacific Ocean.</title>
        <authorList>
            <person name="Gomila M."/>
            <person name="Mulet M."/>
            <person name="Garcia-Valdes E."/>
            <person name="Lalucat J."/>
        </authorList>
    </citation>
    <scope>NUCLEOTIDE SEQUENCE [LARGE SCALE GENOMIC DNA]</scope>
    <source>
        <strain evidence="16 17">DSM 100277</strain>
    </source>
</reference>
<keyword evidence="9 12" id="KW-0456">Lyase</keyword>
<comment type="similarity">
    <text evidence="3 12 13">Belongs to the DapA family.</text>
</comment>
<keyword evidence="6 12" id="KW-0028">Amino-acid biosynthesis</keyword>
<evidence type="ECO:0000256" key="13">
    <source>
        <dbReference type="PIRNR" id="PIRNR001365"/>
    </source>
</evidence>
<accession>A0A2P4EXH8</accession>
<keyword evidence="8 12" id="KW-0457">Lysine biosynthesis</keyword>
<evidence type="ECO:0000256" key="11">
    <source>
        <dbReference type="ARBA" id="ARBA00047836"/>
    </source>
</evidence>
<gene>
    <name evidence="12 16" type="primary">dapA</name>
    <name evidence="16" type="ORF">C1949_07100</name>
</gene>
<comment type="caution">
    <text evidence="16">The sequence shown here is derived from an EMBL/GenBank/DDBJ whole genome shotgun (WGS) entry which is preliminary data.</text>
</comment>
<dbReference type="HAMAP" id="MF_00418">
    <property type="entry name" value="DapA"/>
    <property type="match status" value="1"/>
</dbReference>
<dbReference type="InterPro" id="IPR013785">
    <property type="entry name" value="Aldolase_TIM"/>
</dbReference>
<dbReference type="InterPro" id="IPR005263">
    <property type="entry name" value="DapA"/>
</dbReference>
<organism evidence="16 17">
    <name type="scientific">Halopseudomonas oceani</name>
    <dbReference type="NCBI Taxonomy" id="1708783"/>
    <lineage>
        <taxon>Bacteria</taxon>
        <taxon>Pseudomonadati</taxon>
        <taxon>Pseudomonadota</taxon>
        <taxon>Gammaproteobacteria</taxon>
        <taxon>Pseudomonadales</taxon>
        <taxon>Pseudomonadaceae</taxon>
        <taxon>Halopseudomonas</taxon>
    </lineage>
</organism>
<dbReference type="InterPro" id="IPR020624">
    <property type="entry name" value="Schiff_base-form_aldolases_CS"/>
</dbReference>
<evidence type="ECO:0000256" key="7">
    <source>
        <dbReference type="ARBA" id="ARBA00022915"/>
    </source>
</evidence>
<feature type="active site" description="Schiff-base intermediate with substrate" evidence="12 14">
    <location>
        <position position="161"/>
    </location>
</feature>
<comment type="caution">
    <text evidence="12">Was originally thought to be a dihydrodipicolinate synthase (DHDPS), catalyzing the condensation of (S)-aspartate-beta-semialdehyde [(S)-ASA] and pyruvate to dihydrodipicolinate (DHDP). However, it was shown in E.coli that the product of the enzymatic reaction is not dihydrodipicolinate but in fact (4S)-4-hydroxy-2,3,4,5-tetrahydro-(2S)-dipicolinic acid (HTPA), and that the consecutive dehydration reaction leading to DHDP is not spontaneous but catalyzed by DapB.</text>
</comment>
<evidence type="ECO:0000256" key="10">
    <source>
        <dbReference type="ARBA" id="ARBA00023270"/>
    </source>
</evidence>
<dbReference type="GO" id="GO:0005737">
    <property type="term" value="C:cytoplasm"/>
    <property type="evidence" value="ECO:0007669"/>
    <property type="project" value="UniProtKB-SubCell"/>
</dbReference>
<name>A0A2P4EXH8_9GAMM</name>
<dbReference type="PANTHER" id="PTHR12128:SF66">
    <property type="entry name" value="4-HYDROXY-2-OXOGLUTARATE ALDOLASE, MITOCHONDRIAL"/>
    <property type="match status" value="1"/>
</dbReference>
<feature type="binding site" evidence="12 15">
    <location>
        <position position="46"/>
    </location>
    <ligand>
        <name>pyruvate</name>
        <dbReference type="ChEBI" id="CHEBI:15361"/>
    </ligand>
</feature>
<dbReference type="Pfam" id="PF00701">
    <property type="entry name" value="DHDPS"/>
    <property type="match status" value="1"/>
</dbReference>
<evidence type="ECO:0000313" key="17">
    <source>
        <dbReference type="Proteomes" id="UP000243451"/>
    </source>
</evidence>
<dbReference type="PROSITE" id="PS00665">
    <property type="entry name" value="DHDPS_1"/>
    <property type="match status" value="1"/>
</dbReference>
<dbReference type="GO" id="GO:0008840">
    <property type="term" value="F:4-hydroxy-tetrahydrodipicolinate synthase activity"/>
    <property type="evidence" value="ECO:0007669"/>
    <property type="project" value="UniProtKB-UniRule"/>
</dbReference>
<evidence type="ECO:0000256" key="14">
    <source>
        <dbReference type="PIRSR" id="PIRSR001365-1"/>
    </source>
</evidence>
<keyword evidence="17" id="KW-1185">Reference proteome</keyword>
<proteinExistence type="inferred from homology"/>
<dbReference type="UniPathway" id="UPA00034">
    <property type="reaction ID" value="UER00017"/>
</dbReference>
<dbReference type="PROSITE" id="PS00666">
    <property type="entry name" value="DHDPS_2"/>
    <property type="match status" value="1"/>
</dbReference>
<keyword evidence="10 12" id="KW-0704">Schiff base</keyword>
<comment type="pathway">
    <text evidence="2 12">Amino-acid biosynthesis; L-lysine biosynthesis via DAP pathway; (S)-tetrahydrodipicolinate from L-aspartate: step 3/4.</text>
</comment>
<comment type="subcellular location">
    <subcellularLocation>
        <location evidence="12">Cytoplasm</location>
    </subcellularLocation>
</comment>
<dbReference type="EC" id="4.3.3.7" evidence="4 12"/>
<dbReference type="SMART" id="SM01130">
    <property type="entry name" value="DHDPS"/>
    <property type="match status" value="1"/>
</dbReference>
<comment type="catalytic activity">
    <reaction evidence="11 12">
        <text>L-aspartate 4-semialdehyde + pyruvate = (2S,4S)-4-hydroxy-2,3,4,5-tetrahydrodipicolinate + H2O + H(+)</text>
        <dbReference type="Rhea" id="RHEA:34171"/>
        <dbReference type="ChEBI" id="CHEBI:15361"/>
        <dbReference type="ChEBI" id="CHEBI:15377"/>
        <dbReference type="ChEBI" id="CHEBI:15378"/>
        <dbReference type="ChEBI" id="CHEBI:67139"/>
        <dbReference type="ChEBI" id="CHEBI:537519"/>
        <dbReference type="EC" id="4.3.3.7"/>
    </reaction>
</comment>
<dbReference type="Gene3D" id="3.20.20.70">
    <property type="entry name" value="Aldolase class I"/>
    <property type="match status" value="1"/>
</dbReference>
<feature type="site" description="Part of a proton relay during catalysis" evidence="12">
    <location>
        <position position="107"/>
    </location>
</feature>
<dbReference type="PANTHER" id="PTHR12128">
    <property type="entry name" value="DIHYDRODIPICOLINATE SYNTHASE"/>
    <property type="match status" value="1"/>
</dbReference>
<evidence type="ECO:0000256" key="6">
    <source>
        <dbReference type="ARBA" id="ARBA00022605"/>
    </source>
</evidence>
<dbReference type="GO" id="GO:0009089">
    <property type="term" value="P:lysine biosynthetic process via diaminopimelate"/>
    <property type="evidence" value="ECO:0007669"/>
    <property type="project" value="UniProtKB-UniRule"/>
</dbReference>
<evidence type="ECO:0000256" key="12">
    <source>
        <dbReference type="HAMAP-Rule" id="MF_00418"/>
    </source>
</evidence>
<dbReference type="EMBL" id="PPSK01000004">
    <property type="protein sequence ID" value="POB04725.1"/>
    <property type="molecule type" value="Genomic_DNA"/>
</dbReference>
<dbReference type="RefSeq" id="WP_104737768.1">
    <property type="nucleotide sequence ID" value="NZ_BMHR01000003.1"/>
</dbReference>
<dbReference type="NCBIfam" id="TIGR00674">
    <property type="entry name" value="dapA"/>
    <property type="match status" value="1"/>
</dbReference>
<feature type="site" description="Part of a proton relay during catalysis" evidence="12">
    <location>
        <position position="45"/>
    </location>
</feature>
<feature type="active site" description="Proton donor/acceptor" evidence="12 14">
    <location>
        <position position="133"/>
    </location>
</feature>
<dbReference type="InterPro" id="IPR020625">
    <property type="entry name" value="Schiff_base-form_aldolases_AS"/>
</dbReference>
<evidence type="ECO:0000256" key="15">
    <source>
        <dbReference type="PIRSR" id="PIRSR001365-2"/>
    </source>
</evidence>
<comment type="subunit">
    <text evidence="12">Homotetramer; dimer of dimers.</text>
</comment>
<dbReference type="SUPFAM" id="SSF51569">
    <property type="entry name" value="Aldolase"/>
    <property type="match status" value="1"/>
</dbReference>
<evidence type="ECO:0000313" key="16">
    <source>
        <dbReference type="EMBL" id="POB04725.1"/>
    </source>
</evidence>
<comment type="function">
    <text evidence="1 12">Catalyzes the condensation of (S)-aspartate-beta-semialdehyde [(S)-ASA] and pyruvate to 4-hydroxy-tetrahydrodipicolinate (HTPA).</text>
</comment>
<dbReference type="AlphaFoldDB" id="A0A2P4EXH8"/>
<keyword evidence="5 12" id="KW-0963">Cytoplasm</keyword>
<protein>
    <recommendedName>
        <fullName evidence="4 12">4-hydroxy-tetrahydrodipicolinate synthase</fullName>
        <shortName evidence="12">HTPA synthase</shortName>
        <ecNumber evidence="4 12">4.3.3.7</ecNumber>
    </recommendedName>
</protein>
<evidence type="ECO:0000256" key="5">
    <source>
        <dbReference type="ARBA" id="ARBA00022490"/>
    </source>
</evidence>
<dbReference type="GO" id="GO:0019877">
    <property type="term" value="P:diaminopimelate biosynthetic process"/>
    <property type="evidence" value="ECO:0007669"/>
    <property type="project" value="UniProtKB-UniRule"/>
</dbReference>
<dbReference type="PIRSF" id="PIRSF001365">
    <property type="entry name" value="DHDPS"/>
    <property type="match status" value="1"/>
</dbReference>
<evidence type="ECO:0000256" key="2">
    <source>
        <dbReference type="ARBA" id="ARBA00005120"/>
    </source>
</evidence>
<evidence type="ECO:0000256" key="8">
    <source>
        <dbReference type="ARBA" id="ARBA00023154"/>
    </source>
</evidence>
<evidence type="ECO:0000256" key="3">
    <source>
        <dbReference type="ARBA" id="ARBA00007592"/>
    </source>
</evidence>
<feature type="binding site" evidence="12 15">
    <location>
        <position position="201"/>
    </location>
    <ligand>
        <name>pyruvate</name>
        <dbReference type="ChEBI" id="CHEBI:15361"/>
    </ligand>
</feature>
<sequence>MSDFRGIWVALVTPFREGEVDFIALQGLVERLLSDGVSGLVVCGSTGEAAALSQGEQLAVLDAVLQWAPPQQVVMGLSGNNLRELLAFQHEVQQRSLAGLLVPAPCYIRPSQQGLERFFQTVADAATVPVVLYDIPYRTGVRIERETLRRIVRHPRIVAVKDCGGDAETTMALVVDGNVNVLAGEDVQMFASQCLGAVGAISAAAHIRTDLFVQMHRLLERGDLLAARRTFFRLQPWIQIAFAEPNPAVIKYALALQGMVANELREPMQPTAAATAQLLHRVLQMLGEEPCAPLPGELQCVG</sequence>
<evidence type="ECO:0000256" key="1">
    <source>
        <dbReference type="ARBA" id="ARBA00003294"/>
    </source>
</evidence>
<dbReference type="Proteomes" id="UP000243451">
    <property type="component" value="Unassembled WGS sequence"/>
</dbReference>
<dbReference type="InterPro" id="IPR002220">
    <property type="entry name" value="DapA-like"/>
</dbReference>
<evidence type="ECO:0000256" key="9">
    <source>
        <dbReference type="ARBA" id="ARBA00023239"/>
    </source>
</evidence>
<evidence type="ECO:0000256" key="4">
    <source>
        <dbReference type="ARBA" id="ARBA00012086"/>
    </source>
</evidence>
<dbReference type="CDD" id="cd00950">
    <property type="entry name" value="DHDPS"/>
    <property type="match status" value="1"/>
</dbReference>
<keyword evidence="7 12" id="KW-0220">Diaminopimelate biosynthesis</keyword>
<dbReference type="OrthoDB" id="9782828at2"/>
<dbReference type="PRINTS" id="PR00146">
    <property type="entry name" value="DHPICSNTHASE"/>
</dbReference>